<comment type="caution">
    <text evidence="6">The sequence shown here is derived from an EMBL/GenBank/DDBJ whole genome shotgun (WGS) entry which is preliminary data.</text>
</comment>
<keyword evidence="2 3" id="KW-0694">RNA-binding</keyword>
<gene>
    <name evidence="6" type="ORF">B9G98_03584</name>
</gene>
<dbReference type="Pfam" id="PF00076">
    <property type="entry name" value="RRM_1"/>
    <property type="match status" value="1"/>
</dbReference>
<dbReference type="InterPro" id="IPR000504">
    <property type="entry name" value="RRM_dom"/>
</dbReference>
<feature type="compositionally biased region" description="Polar residues" evidence="4">
    <location>
        <begin position="195"/>
        <end position="211"/>
    </location>
</feature>
<feature type="compositionally biased region" description="Polar residues" evidence="4">
    <location>
        <begin position="317"/>
        <end position="327"/>
    </location>
</feature>
<dbReference type="InterPro" id="IPR012677">
    <property type="entry name" value="Nucleotide-bd_a/b_plait_sf"/>
</dbReference>
<dbReference type="RefSeq" id="XP_024665909.1">
    <property type="nucleotide sequence ID" value="XM_024810141.1"/>
</dbReference>
<proteinExistence type="predicted"/>
<evidence type="ECO:0000256" key="3">
    <source>
        <dbReference type="PROSITE-ProRule" id="PRU00176"/>
    </source>
</evidence>
<evidence type="ECO:0000259" key="5">
    <source>
        <dbReference type="PROSITE" id="PS50102"/>
    </source>
</evidence>
<keyword evidence="1" id="KW-0597">Phosphoprotein</keyword>
<keyword evidence="7" id="KW-1185">Reference proteome</keyword>
<sequence length="512" mass="53789">MPLVSPPLHSSTRTHLNGAAPSWDPFGFRPVAPQDRGLDSTAAPGASLSPTAPTPGISLLAARRETMPHLSLGAHPPSNFHAGVPGHFDEVDPLRSPPGVVPSSRASSGNNVGQRPPAVLVSYNFPGDLTPREAHLLFAFAPEYISCDVTRPTKEEAAFCVPDSTVVAARFHSVQAAQAAQMMLDNRVDLFADYPSSTSSPRGSQDSNSAAPTPPIRCEVRGPSSGQNSGGLGKSRFQFGEDETCSIAASRAGSVSAVVPQFGPAMPVSAGSAKSPFAGGSMFVADRIFSPAGSRPLPQGRTLFGDHVNNSMSGLHISGMSSQQPAESHTMDRRPSAPSLSVSSPPSINGVLPSMTKRPSVTGRTFVAANSAGGSDDPSKVVIPYTPQTQAKAAAVLQNGGRVLPPANPADQNPPCNTLYVGNLPPDTQEEELKELFSTRAGYRRLCFRAKSNGPMCFVEFEDEHYAGRALEELYGFGLSNSIKGGIRLSYSKNPLGVRSNRPRTTGSNNSH</sequence>
<feature type="compositionally biased region" description="Low complexity" evidence="4">
    <location>
        <begin position="336"/>
        <end position="347"/>
    </location>
</feature>
<dbReference type="PANTHER" id="PTHR10501">
    <property type="entry name" value="U1 SMALL NUCLEAR RIBONUCLEOPROTEIN A/U2 SMALL NUCLEAR RIBONUCLEOPROTEIN B"/>
    <property type="match status" value="1"/>
</dbReference>
<feature type="domain" description="RRM" evidence="5">
    <location>
        <begin position="417"/>
        <end position="494"/>
    </location>
</feature>
<dbReference type="CDD" id="cd12245">
    <property type="entry name" value="RRM_scw1_like"/>
    <property type="match status" value="1"/>
</dbReference>
<dbReference type="Proteomes" id="UP000238350">
    <property type="component" value="Unassembled WGS sequence"/>
</dbReference>
<dbReference type="PROSITE" id="PS50102">
    <property type="entry name" value="RRM"/>
    <property type="match status" value="1"/>
</dbReference>
<evidence type="ECO:0000256" key="1">
    <source>
        <dbReference type="ARBA" id="ARBA00022553"/>
    </source>
</evidence>
<dbReference type="GO" id="GO:0008361">
    <property type="term" value="P:regulation of cell size"/>
    <property type="evidence" value="ECO:0007669"/>
    <property type="project" value="UniProtKB-ARBA"/>
</dbReference>
<dbReference type="InterPro" id="IPR035979">
    <property type="entry name" value="RBD_domain_sf"/>
</dbReference>
<evidence type="ECO:0000313" key="6">
    <source>
        <dbReference type="EMBL" id="PRT55964.1"/>
    </source>
</evidence>
<reference evidence="6 7" key="1">
    <citation type="submission" date="2017-04" db="EMBL/GenBank/DDBJ databases">
        <title>Genome sequencing of [Candida] sorbophila.</title>
        <authorList>
            <person name="Ahn J.O."/>
        </authorList>
    </citation>
    <scope>NUCLEOTIDE SEQUENCE [LARGE SCALE GENOMIC DNA]</scope>
    <source>
        <strain evidence="6 7">DS02</strain>
    </source>
</reference>
<feature type="region of interest" description="Disordered" evidence="4">
    <location>
        <begin position="194"/>
        <end position="236"/>
    </location>
</feature>
<dbReference type="FunFam" id="3.30.70.330:FF:000089">
    <property type="entry name" value="RNA binding protein"/>
    <property type="match status" value="1"/>
</dbReference>
<organism evidence="6 7">
    <name type="scientific">Wickerhamiella sorbophila</name>
    <dbReference type="NCBI Taxonomy" id="45607"/>
    <lineage>
        <taxon>Eukaryota</taxon>
        <taxon>Fungi</taxon>
        <taxon>Dikarya</taxon>
        <taxon>Ascomycota</taxon>
        <taxon>Saccharomycotina</taxon>
        <taxon>Dipodascomycetes</taxon>
        <taxon>Dipodascales</taxon>
        <taxon>Trichomonascaceae</taxon>
        <taxon>Wickerhamiella</taxon>
    </lineage>
</organism>
<dbReference type="Gene3D" id="3.30.70.330">
    <property type="match status" value="1"/>
</dbReference>
<feature type="region of interest" description="Disordered" evidence="4">
    <location>
        <begin position="1"/>
        <end position="56"/>
    </location>
</feature>
<dbReference type="STRING" id="45607.A0A2T0FLU9"/>
<dbReference type="GO" id="GO:0003723">
    <property type="term" value="F:RNA binding"/>
    <property type="evidence" value="ECO:0007669"/>
    <property type="project" value="UniProtKB-UniRule"/>
</dbReference>
<dbReference type="SMART" id="SM00360">
    <property type="entry name" value="RRM"/>
    <property type="match status" value="1"/>
</dbReference>
<dbReference type="EMBL" id="NDIQ01000022">
    <property type="protein sequence ID" value="PRT55964.1"/>
    <property type="molecule type" value="Genomic_DNA"/>
</dbReference>
<dbReference type="OrthoDB" id="431169at2759"/>
<dbReference type="SUPFAM" id="SSF54928">
    <property type="entry name" value="RNA-binding domain, RBD"/>
    <property type="match status" value="1"/>
</dbReference>
<evidence type="ECO:0000313" key="7">
    <source>
        <dbReference type="Proteomes" id="UP000238350"/>
    </source>
</evidence>
<dbReference type="GeneID" id="36517332"/>
<evidence type="ECO:0000256" key="4">
    <source>
        <dbReference type="SAM" id="MobiDB-lite"/>
    </source>
</evidence>
<protein>
    <recommendedName>
        <fullName evidence="5">RRM domain-containing protein</fullName>
    </recommendedName>
</protein>
<dbReference type="AlphaFoldDB" id="A0A2T0FLU9"/>
<name>A0A2T0FLU9_9ASCO</name>
<feature type="region of interest" description="Disordered" evidence="4">
    <location>
        <begin position="317"/>
        <end position="359"/>
    </location>
</feature>
<accession>A0A2T0FLU9</accession>
<evidence type="ECO:0000256" key="2">
    <source>
        <dbReference type="ARBA" id="ARBA00022884"/>
    </source>
</evidence>